<dbReference type="Proteomes" id="UP000008130">
    <property type="component" value="Chromosome"/>
</dbReference>
<dbReference type="KEGG" id="pgv:SL003B_3165"/>
<dbReference type="RefSeq" id="WP_013653898.1">
    <property type="nucleotide sequence ID" value="NC_015259.1"/>
</dbReference>
<dbReference type="InterPro" id="IPR000399">
    <property type="entry name" value="TPP-bd_CS"/>
</dbReference>
<keyword evidence="9" id="KW-1185">Reference proteome</keyword>
<dbReference type="GO" id="GO:0009099">
    <property type="term" value="P:L-valine biosynthetic process"/>
    <property type="evidence" value="ECO:0007669"/>
    <property type="project" value="TreeGrafter"/>
</dbReference>
<dbReference type="PANTHER" id="PTHR18968:SF167">
    <property type="entry name" value="ACETOLACTATE SYNTHASE LARGE SUBUNIT ILVB2-RELATED"/>
    <property type="match status" value="1"/>
</dbReference>
<name>F2IXG4_POLGS</name>
<evidence type="ECO:0000313" key="8">
    <source>
        <dbReference type="EMBL" id="ADZ71587.1"/>
    </source>
</evidence>
<dbReference type="CDD" id="cd07035">
    <property type="entry name" value="TPP_PYR_POX_like"/>
    <property type="match status" value="1"/>
</dbReference>
<dbReference type="InterPro" id="IPR012001">
    <property type="entry name" value="Thiamin_PyroP_enz_TPP-bd_dom"/>
</dbReference>
<dbReference type="Pfam" id="PF00205">
    <property type="entry name" value="TPP_enzyme_M"/>
    <property type="match status" value="1"/>
</dbReference>
<dbReference type="PROSITE" id="PS00187">
    <property type="entry name" value="TPP_ENZYMES"/>
    <property type="match status" value="1"/>
</dbReference>
<dbReference type="GO" id="GO:0000287">
    <property type="term" value="F:magnesium ion binding"/>
    <property type="evidence" value="ECO:0007669"/>
    <property type="project" value="InterPro"/>
</dbReference>
<dbReference type="SUPFAM" id="SSF52518">
    <property type="entry name" value="Thiamin diphosphate-binding fold (THDP-binding)"/>
    <property type="match status" value="2"/>
</dbReference>
<dbReference type="STRING" id="991905.SL003B_3165"/>
<dbReference type="OrthoDB" id="4494979at2"/>
<evidence type="ECO:0000259" key="7">
    <source>
        <dbReference type="Pfam" id="PF02776"/>
    </source>
</evidence>
<dbReference type="AlphaFoldDB" id="F2IXG4"/>
<dbReference type="HOGENOM" id="CLU_013748_3_1_5"/>
<dbReference type="CDD" id="cd00568">
    <property type="entry name" value="TPP_enzymes"/>
    <property type="match status" value="1"/>
</dbReference>
<reference evidence="8 9" key="1">
    <citation type="journal article" date="2011" name="J. Bacteriol.">
        <title>Complete genome sequence of Polymorphum gilvum SL003B-26A1T, a crude oil-degrading bacterium from oil-polluted saline soil.</title>
        <authorList>
            <person name="Li S.G."/>
            <person name="Tang Y.Q."/>
            <person name="Nie Y."/>
            <person name="Cai M."/>
            <person name="Wu X.L."/>
        </authorList>
    </citation>
    <scope>NUCLEOTIDE SEQUENCE [LARGE SCALE GENOMIC DNA]</scope>
    <source>
        <strain evidence="9">LMG 25793 / CGMCC 1.9160 / SL003B-26A1</strain>
    </source>
</reference>
<evidence type="ECO:0000256" key="1">
    <source>
        <dbReference type="ARBA" id="ARBA00007812"/>
    </source>
</evidence>
<dbReference type="Pfam" id="PF02775">
    <property type="entry name" value="TPP_enzyme_C"/>
    <property type="match status" value="1"/>
</dbReference>
<dbReference type="NCBIfam" id="NF006122">
    <property type="entry name" value="PRK08266.1"/>
    <property type="match status" value="1"/>
</dbReference>
<dbReference type="EMBL" id="CP002568">
    <property type="protein sequence ID" value="ADZ71587.1"/>
    <property type="molecule type" value="Genomic_DNA"/>
</dbReference>
<dbReference type="InterPro" id="IPR012000">
    <property type="entry name" value="Thiamin_PyroP_enz_cen_dom"/>
</dbReference>
<dbReference type="GO" id="GO:0005948">
    <property type="term" value="C:acetolactate synthase complex"/>
    <property type="evidence" value="ECO:0007669"/>
    <property type="project" value="TreeGrafter"/>
</dbReference>
<organism evidence="8 9">
    <name type="scientific">Polymorphum gilvum (strain LMG 25793 / CGMCC 1.9160 / SL003B-26A1)</name>
    <dbReference type="NCBI Taxonomy" id="991905"/>
    <lineage>
        <taxon>Bacteria</taxon>
        <taxon>Pseudomonadati</taxon>
        <taxon>Pseudomonadota</taxon>
        <taxon>Alphaproteobacteria</taxon>
        <taxon>Rhodobacterales</taxon>
        <taxon>Paracoccaceae</taxon>
        <taxon>Polymorphum</taxon>
    </lineage>
</organism>
<proteinExistence type="inferred from homology"/>
<feature type="domain" description="Thiamine pyrophosphate enzyme central" evidence="5">
    <location>
        <begin position="195"/>
        <end position="320"/>
    </location>
</feature>
<dbReference type="InterPro" id="IPR045229">
    <property type="entry name" value="TPP_enz"/>
</dbReference>
<feature type="domain" description="Thiamine pyrophosphate enzyme TPP-binding" evidence="6">
    <location>
        <begin position="385"/>
        <end position="522"/>
    </location>
</feature>
<dbReference type="GO" id="GO:0003984">
    <property type="term" value="F:acetolactate synthase activity"/>
    <property type="evidence" value="ECO:0007669"/>
    <property type="project" value="TreeGrafter"/>
</dbReference>
<dbReference type="GO" id="GO:0030976">
    <property type="term" value="F:thiamine pyrophosphate binding"/>
    <property type="evidence" value="ECO:0007669"/>
    <property type="project" value="InterPro"/>
</dbReference>
<dbReference type="PANTHER" id="PTHR18968">
    <property type="entry name" value="THIAMINE PYROPHOSPHATE ENZYMES"/>
    <property type="match status" value="1"/>
</dbReference>
<dbReference type="SUPFAM" id="SSF52467">
    <property type="entry name" value="DHS-like NAD/FAD-binding domain"/>
    <property type="match status" value="1"/>
</dbReference>
<dbReference type="GO" id="GO:0050660">
    <property type="term" value="F:flavin adenine dinucleotide binding"/>
    <property type="evidence" value="ECO:0007669"/>
    <property type="project" value="TreeGrafter"/>
</dbReference>
<dbReference type="Gene3D" id="3.40.50.970">
    <property type="match status" value="2"/>
</dbReference>
<dbReference type="InterPro" id="IPR029061">
    <property type="entry name" value="THDP-binding"/>
</dbReference>
<evidence type="ECO:0000256" key="3">
    <source>
        <dbReference type="ARBA" id="ARBA00023052"/>
    </source>
</evidence>
<dbReference type="Gene3D" id="3.40.50.1220">
    <property type="entry name" value="TPP-binding domain"/>
    <property type="match status" value="1"/>
</dbReference>
<evidence type="ECO:0000259" key="5">
    <source>
        <dbReference type="Pfam" id="PF00205"/>
    </source>
</evidence>
<gene>
    <name evidence="8" type="primary">ilvB</name>
    <name evidence="8" type="ordered locus">SL003B_3165</name>
</gene>
<comment type="similarity">
    <text evidence="1 4">Belongs to the TPP enzyme family.</text>
</comment>
<accession>F2IXG4</accession>
<evidence type="ECO:0000256" key="4">
    <source>
        <dbReference type="RuleBase" id="RU362132"/>
    </source>
</evidence>
<dbReference type="eggNOG" id="COG0028">
    <property type="taxonomic scope" value="Bacteria"/>
</dbReference>
<dbReference type="GO" id="GO:0009097">
    <property type="term" value="P:isoleucine biosynthetic process"/>
    <property type="evidence" value="ECO:0007669"/>
    <property type="project" value="TreeGrafter"/>
</dbReference>
<sequence length="544" mass="57510">MRRRTGGEALVDALAAHGIDTVFGIPGAQIYGLFDAFATATPPLKVIAPRHEQTCGYMAFGAALATGKPAVFSVVPGPGILNAGAAMLTAFGCNAPVLCLTGQVPTGFLGQGRGHLHEMPDQLATLRTFVKHAERVDHPAQAGTAVARAFQIMTGGRKGPAALEMPWDVFTQAAVTLPPSPLAPLDPPPVDDRAIEDAARLCASARAPMIFVGSGAIGTEAEVLRLAELLDAPVVAFRSGRGIVDDDHDLGLTMAAAYRLWPDTDLMIGIGTRLELPTWRWPYRPAGQKSIRIDIDPAEMRRFRPDVAVVADAAAGAAALADALGRNAGPDASRRQAIAAAKAAAAEAIQAVQPQMSYLSVLREILPRDGIVTDELSQVGFASWYGLPIHRPRTFLSSGYQGTLGSGFPTALGAKIACPDRAVVAICGDGGFMFAAQELATAAQFGIGVVTLVFNNRSYGNVRRDQVQGFEGRIVGADLDNPDFVRFAQSFGVDGVRVDTPDSFRRELKRTIAADRPALIEVAVERGSETSPWAFIHPPRPDGL</sequence>
<keyword evidence="3 4" id="KW-0786">Thiamine pyrophosphate</keyword>
<evidence type="ECO:0000259" key="6">
    <source>
        <dbReference type="Pfam" id="PF02775"/>
    </source>
</evidence>
<feature type="domain" description="Thiamine pyrophosphate enzyme N-terminal TPP-binding" evidence="7">
    <location>
        <begin position="4"/>
        <end position="124"/>
    </location>
</feature>
<dbReference type="InterPro" id="IPR029035">
    <property type="entry name" value="DHS-like_NAD/FAD-binding_dom"/>
</dbReference>
<keyword evidence="2" id="KW-0808">Transferase</keyword>
<dbReference type="InterPro" id="IPR011766">
    <property type="entry name" value="TPP_enzyme_TPP-bd"/>
</dbReference>
<protein>
    <submittedName>
        <fullName evidence="8">Acetolactate synthase, large subunit</fullName>
    </submittedName>
</protein>
<dbReference type="Pfam" id="PF02776">
    <property type="entry name" value="TPP_enzyme_N"/>
    <property type="match status" value="1"/>
</dbReference>
<evidence type="ECO:0000313" key="9">
    <source>
        <dbReference type="Proteomes" id="UP000008130"/>
    </source>
</evidence>
<evidence type="ECO:0000256" key="2">
    <source>
        <dbReference type="ARBA" id="ARBA00022679"/>
    </source>
</evidence>
<dbReference type="PATRIC" id="fig|991905.3.peg.3250"/>